<evidence type="ECO:0000313" key="2">
    <source>
        <dbReference type="Proteomes" id="UP000018890"/>
    </source>
</evidence>
<keyword evidence="2" id="KW-1185">Reference proteome</keyword>
<protein>
    <submittedName>
        <fullName evidence="1">Uncharacterized protein</fullName>
    </submittedName>
</protein>
<dbReference type="OrthoDB" id="2940585at2"/>
<proteinExistence type="predicted"/>
<reference evidence="1" key="1">
    <citation type="journal article" date="2014" name="Genome Announc.">
        <title>Draft Genome Sequences of Three Alkaliphilic Bacillus Strains, Bacillus wakoensis JCM 9140T, Bacillus akibai JCM 9157T, and Bacillus hemicellulosilyticus JCM 9152T.</title>
        <authorList>
            <person name="Yuki M."/>
            <person name="Oshima K."/>
            <person name="Suda W."/>
            <person name="Oshida Y."/>
            <person name="Kitamura K."/>
            <person name="Iida T."/>
            <person name="Hattori M."/>
            <person name="Ohkuma M."/>
        </authorList>
    </citation>
    <scope>NUCLEOTIDE SEQUENCE [LARGE SCALE GENOMIC DNA]</scope>
    <source>
        <strain evidence="1">JCM 9140</strain>
    </source>
</reference>
<organism evidence="1 2">
    <name type="scientific">Halalkalibacter wakoensis JCM 9140</name>
    <dbReference type="NCBI Taxonomy" id="1236970"/>
    <lineage>
        <taxon>Bacteria</taxon>
        <taxon>Bacillati</taxon>
        <taxon>Bacillota</taxon>
        <taxon>Bacilli</taxon>
        <taxon>Bacillales</taxon>
        <taxon>Bacillaceae</taxon>
        <taxon>Halalkalibacter</taxon>
    </lineage>
</organism>
<dbReference type="RefSeq" id="WP_034745843.1">
    <property type="nucleotide sequence ID" value="NZ_BAUT01000022.1"/>
</dbReference>
<gene>
    <name evidence="1" type="ORF">JCM9140_2388</name>
</gene>
<dbReference type="Proteomes" id="UP000018890">
    <property type="component" value="Unassembled WGS sequence"/>
</dbReference>
<sequence>MFYQRERMRKLLSYDRFLLTAFDEAMNVTGDEEAALHAIFTSYVKNDPMFTNAYNLLTTSDKS</sequence>
<evidence type="ECO:0000313" key="1">
    <source>
        <dbReference type="EMBL" id="GAE26337.1"/>
    </source>
</evidence>
<dbReference type="STRING" id="1236970.JCM9140_2388"/>
<dbReference type="AlphaFoldDB" id="W4Q2X0"/>
<accession>W4Q2X0</accession>
<name>W4Q2X0_9BACI</name>
<dbReference type="EMBL" id="BAUT01000022">
    <property type="protein sequence ID" value="GAE26337.1"/>
    <property type="molecule type" value="Genomic_DNA"/>
</dbReference>
<comment type="caution">
    <text evidence="1">The sequence shown here is derived from an EMBL/GenBank/DDBJ whole genome shotgun (WGS) entry which is preliminary data.</text>
</comment>